<feature type="compositionally biased region" description="Polar residues" evidence="1">
    <location>
        <begin position="26"/>
        <end position="44"/>
    </location>
</feature>
<dbReference type="AlphaFoldDB" id="A0AAE0KG63"/>
<comment type="caution">
    <text evidence="2">The sequence shown here is derived from an EMBL/GenBank/DDBJ whole genome shotgun (WGS) entry which is preliminary data.</text>
</comment>
<dbReference type="PANTHER" id="PTHR11183">
    <property type="entry name" value="GLYCOGENIN SUBFAMILY MEMBER"/>
    <property type="match status" value="1"/>
</dbReference>
<reference evidence="2" key="1">
    <citation type="journal article" date="2023" name="Mol. Phylogenet. Evol.">
        <title>Genome-scale phylogeny and comparative genomics of the fungal order Sordariales.</title>
        <authorList>
            <person name="Hensen N."/>
            <person name="Bonometti L."/>
            <person name="Westerberg I."/>
            <person name="Brannstrom I.O."/>
            <person name="Guillou S."/>
            <person name="Cros-Aarteil S."/>
            <person name="Calhoun S."/>
            <person name="Haridas S."/>
            <person name="Kuo A."/>
            <person name="Mondo S."/>
            <person name="Pangilinan J."/>
            <person name="Riley R."/>
            <person name="LaButti K."/>
            <person name="Andreopoulos B."/>
            <person name="Lipzen A."/>
            <person name="Chen C."/>
            <person name="Yan M."/>
            <person name="Daum C."/>
            <person name="Ng V."/>
            <person name="Clum A."/>
            <person name="Steindorff A."/>
            <person name="Ohm R.A."/>
            <person name="Martin F."/>
            <person name="Silar P."/>
            <person name="Natvig D.O."/>
            <person name="Lalanne C."/>
            <person name="Gautier V."/>
            <person name="Ament-Velasquez S.L."/>
            <person name="Kruys A."/>
            <person name="Hutchinson M.I."/>
            <person name="Powell A.J."/>
            <person name="Barry K."/>
            <person name="Miller A.N."/>
            <person name="Grigoriev I.V."/>
            <person name="Debuchy R."/>
            <person name="Gladieux P."/>
            <person name="Hiltunen Thoren M."/>
            <person name="Johannesson H."/>
        </authorList>
    </citation>
    <scope>NUCLEOTIDE SEQUENCE</scope>
    <source>
        <strain evidence="2">CBS 958.72</strain>
    </source>
</reference>
<organism evidence="2 3">
    <name type="scientific">Lasiosphaeria ovina</name>
    <dbReference type="NCBI Taxonomy" id="92902"/>
    <lineage>
        <taxon>Eukaryota</taxon>
        <taxon>Fungi</taxon>
        <taxon>Dikarya</taxon>
        <taxon>Ascomycota</taxon>
        <taxon>Pezizomycotina</taxon>
        <taxon>Sordariomycetes</taxon>
        <taxon>Sordariomycetidae</taxon>
        <taxon>Sordariales</taxon>
        <taxon>Lasiosphaeriaceae</taxon>
        <taxon>Lasiosphaeria</taxon>
    </lineage>
</organism>
<feature type="region of interest" description="Disordered" evidence="1">
    <location>
        <begin position="17"/>
        <end position="46"/>
    </location>
</feature>
<reference evidence="2" key="2">
    <citation type="submission" date="2023-06" db="EMBL/GenBank/DDBJ databases">
        <authorList>
            <consortium name="Lawrence Berkeley National Laboratory"/>
            <person name="Haridas S."/>
            <person name="Hensen N."/>
            <person name="Bonometti L."/>
            <person name="Westerberg I."/>
            <person name="Brannstrom I.O."/>
            <person name="Guillou S."/>
            <person name="Cros-Aarteil S."/>
            <person name="Calhoun S."/>
            <person name="Kuo A."/>
            <person name="Mondo S."/>
            <person name="Pangilinan J."/>
            <person name="Riley R."/>
            <person name="Labutti K."/>
            <person name="Andreopoulos B."/>
            <person name="Lipzen A."/>
            <person name="Chen C."/>
            <person name="Yanf M."/>
            <person name="Daum C."/>
            <person name="Ng V."/>
            <person name="Clum A."/>
            <person name="Steindorff A."/>
            <person name="Ohm R."/>
            <person name="Martin F."/>
            <person name="Silar P."/>
            <person name="Natvig D."/>
            <person name="Lalanne C."/>
            <person name="Gautier V."/>
            <person name="Ament-Velasquez S.L."/>
            <person name="Kruys A."/>
            <person name="Hutchinson M.I."/>
            <person name="Powell A.J."/>
            <person name="Barry K."/>
            <person name="Miller A.N."/>
            <person name="Grigoriev I.V."/>
            <person name="Debuchy R."/>
            <person name="Gladieux P."/>
            <person name="Thoren M.H."/>
            <person name="Johannesson H."/>
        </authorList>
    </citation>
    <scope>NUCLEOTIDE SEQUENCE</scope>
    <source>
        <strain evidence="2">CBS 958.72</strain>
    </source>
</reference>
<dbReference type="EMBL" id="JAULSN010000003">
    <property type="protein sequence ID" value="KAK3375547.1"/>
    <property type="molecule type" value="Genomic_DNA"/>
</dbReference>
<dbReference type="Proteomes" id="UP001287356">
    <property type="component" value="Unassembled WGS sequence"/>
</dbReference>
<keyword evidence="3" id="KW-1185">Reference proteome</keyword>
<protein>
    <submittedName>
        <fullName evidence="2">Glycosyltransferase family 8 protein</fullName>
    </submittedName>
</protein>
<dbReference type="Gene3D" id="3.90.550.10">
    <property type="entry name" value="Spore Coat Polysaccharide Biosynthesis Protein SpsA, Chain A"/>
    <property type="match status" value="1"/>
</dbReference>
<dbReference type="InterPro" id="IPR029044">
    <property type="entry name" value="Nucleotide-diphossugar_trans"/>
</dbReference>
<evidence type="ECO:0000313" key="3">
    <source>
        <dbReference type="Proteomes" id="UP001287356"/>
    </source>
</evidence>
<feature type="region of interest" description="Disordered" evidence="1">
    <location>
        <begin position="431"/>
        <end position="455"/>
    </location>
</feature>
<proteinExistence type="predicted"/>
<feature type="compositionally biased region" description="Low complexity" evidence="1">
    <location>
        <begin position="97"/>
        <end position="134"/>
    </location>
</feature>
<accession>A0AAE0KG63</accession>
<dbReference type="InterPro" id="IPR050587">
    <property type="entry name" value="GNT1/Glycosyltrans_8"/>
</dbReference>
<gene>
    <name evidence="2" type="ORF">B0T24DRAFT_676477</name>
</gene>
<feature type="region of interest" description="Disordered" evidence="1">
    <location>
        <begin position="97"/>
        <end position="138"/>
    </location>
</feature>
<evidence type="ECO:0000256" key="1">
    <source>
        <dbReference type="SAM" id="MobiDB-lite"/>
    </source>
</evidence>
<feature type="compositionally biased region" description="Basic and acidic residues" evidence="1">
    <location>
        <begin position="438"/>
        <end position="455"/>
    </location>
</feature>
<dbReference type="SUPFAM" id="SSF53448">
    <property type="entry name" value="Nucleotide-diphospho-sugar transferases"/>
    <property type="match status" value="1"/>
</dbReference>
<sequence length="469" mass="52506">MALRFLRLPSRYMSYSPLPNGGSGQEAASPSTLSLNSPSGSPKSHPSVAEILCSRRVRLRLIAPIVITLSVVLFVLHYDAVVSAPAVWGYGRNDTASVTTPATPSTPTTPDTPENPITPTTPDTPDTPATPTKPATHDQLQLDNVDWSRFAYTQYVTDSDYLCNSIMLFELLHKLGSRADRVIMYPSQMFDPAAPDDGSGRGSDARLLIKARDEYKVHLVPIEVQRRSTDDATWAESFTKLLAFNQTQYDRVLSLDSDSVVLQPMDELFLLPDCAMAMPRAYWLYPDKEILSSQLMLVRPSAAEFARVMARAEAGGGDDYDMEIVNYLYRDSALVLPHRPYDMLTSEFRAETHAFYLGTDDPAAWDPVAAFNEAKFLHFSDWPVPKPWIHMSDSVRESMQPPCRGNGTEKCVEREMWLGFYSDFANRHPAPPPIAGRDVGDRDEDRAVSRSPERPYRSLSRLLSTYIRD</sequence>
<name>A0AAE0KG63_9PEZI</name>
<evidence type="ECO:0000313" key="2">
    <source>
        <dbReference type="EMBL" id="KAK3375547.1"/>
    </source>
</evidence>